<protein>
    <submittedName>
        <fullName evidence="7">Dak1 domain-containing protein</fullName>
    </submittedName>
</protein>
<dbReference type="AlphaFoldDB" id="A0AA39JTY9"/>
<dbReference type="Pfam" id="PF02733">
    <property type="entry name" value="Dak1"/>
    <property type="match status" value="1"/>
</dbReference>
<dbReference type="InterPro" id="IPR036117">
    <property type="entry name" value="DhaL_dom_sf"/>
</dbReference>
<dbReference type="RefSeq" id="XP_060326120.1">
    <property type="nucleotide sequence ID" value="XM_060470010.1"/>
</dbReference>
<keyword evidence="2" id="KW-0808">Transferase</keyword>
<dbReference type="SUPFAM" id="SSF101473">
    <property type="entry name" value="DhaL-like"/>
    <property type="match status" value="1"/>
</dbReference>
<comment type="similarity">
    <text evidence="1">Belongs to the dihydroxyacetone kinase (DAK) family.</text>
</comment>
<feature type="domain" description="DhaK" evidence="6">
    <location>
        <begin position="8"/>
        <end position="353"/>
    </location>
</feature>
<comment type="caution">
    <text evidence="7">The sequence shown here is derived from an EMBL/GenBank/DDBJ whole genome shotgun (WGS) entry which is preliminary data.</text>
</comment>
<dbReference type="InterPro" id="IPR050861">
    <property type="entry name" value="Dihydroxyacetone_Kinase"/>
</dbReference>
<sequence length="493" mass="52612">MDRHIFPEHSSLVLRSLKGLVGSHPSLTLLPQTKTVINAAHDPSKVALICGGGAGHEPGSTGFVGKGFLSASVSGDIFASPSAKQVYTAVKAVPSNKGTILIITNYTGDNLHFGLACQQARANGIDNIAILPVCDDVSVGRTKGALVGRRAMAGTILVCKILGAASEAGYGFQETLDLGKAVTGGLLSIGCTLGHCHVPGRDNAKYGVIGEDTIEIGLGLHNEPGVYVVSPQPPPDRLIEKMLDLLLNQEDKERAFVPFEEKDSVVLFVNNMGGMSTLEMYAVVDEVTRQLESHPFKIRIARTHCGSFMTSLNAPGFSISLLNLSFVARARNNGKGEAEIIELVDAPHASAAWPGSNLSLVPEHLAKRTREERFVDVVEEPVVKVEESSTKLIPETLRRVIKAGAQAVLASEPDLTKWDTIVRRWFRSYLRALDDGLGKDGDLVGVLREVTETIDDTCGGTLGAIYSIFLAALTAEVRILGAEGREVNYGDVG</sequence>
<proteinExistence type="inferred from homology"/>
<dbReference type="GO" id="GO:0005524">
    <property type="term" value="F:ATP binding"/>
    <property type="evidence" value="ECO:0007669"/>
    <property type="project" value="UniProtKB-KW"/>
</dbReference>
<dbReference type="Gene3D" id="1.25.40.340">
    <property type="match status" value="1"/>
</dbReference>
<dbReference type="GO" id="GO:0019563">
    <property type="term" value="P:glycerol catabolic process"/>
    <property type="evidence" value="ECO:0007669"/>
    <property type="project" value="TreeGrafter"/>
</dbReference>
<dbReference type="FunFam" id="3.30.1180.20:FF:000001">
    <property type="entry name" value="Dihydroxyacetone kinase 1"/>
    <property type="match status" value="1"/>
</dbReference>
<evidence type="ECO:0000313" key="8">
    <source>
        <dbReference type="Proteomes" id="UP001175211"/>
    </source>
</evidence>
<keyword evidence="8" id="KW-1185">Reference proteome</keyword>
<dbReference type="GeneID" id="85353558"/>
<accession>A0AA39JTY9</accession>
<dbReference type="Gene3D" id="3.30.1180.20">
    <property type="entry name" value="Dihydroxyacetone kinase, domain 2"/>
    <property type="match status" value="1"/>
</dbReference>
<evidence type="ECO:0000313" key="7">
    <source>
        <dbReference type="EMBL" id="KAK0447399.1"/>
    </source>
</evidence>
<dbReference type="SUPFAM" id="SSF82549">
    <property type="entry name" value="DAK1/DegV-like"/>
    <property type="match status" value="1"/>
</dbReference>
<keyword evidence="3" id="KW-0547">Nucleotide-binding</keyword>
<dbReference type="PROSITE" id="PS51481">
    <property type="entry name" value="DHAK"/>
    <property type="match status" value="1"/>
</dbReference>
<dbReference type="GO" id="GO:0005829">
    <property type="term" value="C:cytosol"/>
    <property type="evidence" value="ECO:0007669"/>
    <property type="project" value="TreeGrafter"/>
</dbReference>
<evidence type="ECO:0000256" key="3">
    <source>
        <dbReference type="ARBA" id="ARBA00022741"/>
    </source>
</evidence>
<keyword evidence="5" id="KW-0067">ATP-binding</keyword>
<dbReference type="InterPro" id="IPR004006">
    <property type="entry name" value="DhaK_dom"/>
</dbReference>
<dbReference type="FunFam" id="3.40.50.10440:FF:000001">
    <property type="entry name" value="Dihydroxyacetone kinase, DhaK subunit"/>
    <property type="match status" value="1"/>
</dbReference>
<reference evidence="7" key="1">
    <citation type="submission" date="2023-06" db="EMBL/GenBank/DDBJ databases">
        <authorList>
            <consortium name="Lawrence Berkeley National Laboratory"/>
            <person name="Ahrendt S."/>
            <person name="Sahu N."/>
            <person name="Indic B."/>
            <person name="Wong-Bajracharya J."/>
            <person name="Merenyi Z."/>
            <person name="Ke H.-M."/>
            <person name="Monk M."/>
            <person name="Kocsube S."/>
            <person name="Drula E."/>
            <person name="Lipzen A."/>
            <person name="Balint B."/>
            <person name="Henrissat B."/>
            <person name="Andreopoulos B."/>
            <person name="Martin F.M."/>
            <person name="Harder C.B."/>
            <person name="Rigling D."/>
            <person name="Ford K.L."/>
            <person name="Foster G.D."/>
            <person name="Pangilinan J."/>
            <person name="Papanicolaou A."/>
            <person name="Barry K."/>
            <person name="LaButti K."/>
            <person name="Viragh M."/>
            <person name="Koriabine M."/>
            <person name="Yan M."/>
            <person name="Riley R."/>
            <person name="Champramary S."/>
            <person name="Plett K.L."/>
            <person name="Tsai I.J."/>
            <person name="Slot J."/>
            <person name="Sipos G."/>
            <person name="Plett J."/>
            <person name="Nagy L.G."/>
            <person name="Grigoriev I.V."/>
        </authorList>
    </citation>
    <scope>NUCLEOTIDE SEQUENCE</scope>
    <source>
        <strain evidence="7">CCBAS 213</strain>
    </source>
</reference>
<gene>
    <name evidence="7" type="ORF">EV420DRAFT_1483767</name>
</gene>
<evidence type="ECO:0000256" key="1">
    <source>
        <dbReference type="ARBA" id="ARBA00008757"/>
    </source>
</evidence>
<dbReference type="GO" id="GO:0004371">
    <property type="term" value="F:glycerone kinase activity"/>
    <property type="evidence" value="ECO:0007669"/>
    <property type="project" value="InterPro"/>
</dbReference>
<organism evidence="7 8">
    <name type="scientific">Armillaria tabescens</name>
    <name type="common">Ringless honey mushroom</name>
    <name type="synonym">Agaricus tabescens</name>
    <dbReference type="NCBI Taxonomy" id="1929756"/>
    <lineage>
        <taxon>Eukaryota</taxon>
        <taxon>Fungi</taxon>
        <taxon>Dikarya</taxon>
        <taxon>Basidiomycota</taxon>
        <taxon>Agaricomycotina</taxon>
        <taxon>Agaricomycetes</taxon>
        <taxon>Agaricomycetidae</taxon>
        <taxon>Agaricales</taxon>
        <taxon>Marasmiineae</taxon>
        <taxon>Physalacriaceae</taxon>
        <taxon>Desarmillaria</taxon>
    </lineage>
</organism>
<evidence type="ECO:0000256" key="5">
    <source>
        <dbReference type="ARBA" id="ARBA00022840"/>
    </source>
</evidence>
<evidence type="ECO:0000256" key="4">
    <source>
        <dbReference type="ARBA" id="ARBA00022777"/>
    </source>
</evidence>
<dbReference type="Gene3D" id="3.40.50.10440">
    <property type="entry name" value="Dihydroxyacetone kinase, domain 1"/>
    <property type="match status" value="1"/>
</dbReference>
<dbReference type="EMBL" id="JAUEPS010000044">
    <property type="protein sequence ID" value="KAK0447399.1"/>
    <property type="molecule type" value="Genomic_DNA"/>
</dbReference>
<evidence type="ECO:0000259" key="6">
    <source>
        <dbReference type="PROSITE" id="PS51481"/>
    </source>
</evidence>
<name>A0AA39JTY9_ARMTA</name>
<dbReference type="PANTHER" id="PTHR28629">
    <property type="entry name" value="TRIOKINASE/FMN CYCLASE"/>
    <property type="match status" value="1"/>
</dbReference>
<keyword evidence="4" id="KW-0418">Kinase</keyword>
<evidence type="ECO:0000256" key="2">
    <source>
        <dbReference type="ARBA" id="ARBA00022679"/>
    </source>
</evidence>
<dbReference type="PANTHER" id="PTHR28629:SF4">
    <property type="entry name" value="TRIOKINASE_FMN CYCLASE"/>
    <property type="match status" value="1"/>
</dbReference>
<dbReference type="Proteomes" id="UP001175211">
    <property type="component" value="Unassembled WGS sequence"/>
</dbReference>